<evidence type="ECO:0000256" key="1">
    <source>
        <dbReference type="ARBA" id="ARBA00022737"/>
    </source>
</evidence>
<protein>
    <recommendedName>
        <fullName evidence="4">Apple domain-containing protein</fullName>
    </recommendedName>
</protein>
<feature type="signal peptide" evidence="3">
    <location>
        <begin position="1"/>
        <end position="18"/>
    </location>
</feature>
<evidence type="ECO:0000256" key="2">
    <source>
        <dbReference type="ARBA" id="ARBA00023157"/>
    </source>
</evidence>
<keyword evidence="6" id="KW-1185">Reference proteome</keyword>
<name>A0A813UQM9_9BILA</name>
<dbReference type="GO" id="GO:0006508">
    <property type="term" value="P:proteolysis"/>
    <property type="evidence" value="ECO:0007669"/>
    <property type="project" value="InterPro"/>
</dbReference>
<dbReference type="AlphaFoldDB" id="A0A813UQM9"/>
<evidence type="ECO:0000313" key="6">
    <source>
        <dbReference type="Proteomes" id="UP000663879"/>
    </source>
</evidence>
<evidence type="ECO:0000259" key="4">
    <source>
        <dbReference type="PROSITE" id="PS50948"/>
    </source>
</evidence>
<dbReference type="OrthoDB" id="9448935at2759"/>
<proteinExistence type="predicted"/>
<dbReference type="GO" id="GO:0005576">
    <property type="term" value="C:extracellular region"/>
    <property type="evidence" value="ECO:0007669"/>
    <property type="project" value="InterPro"/>
</dbReference>
<dbReference type="Proteomes" id="UP000663879">
    <property type="component" value="Unassembled WGS sequence"/>
</dbReference>
<feature type="chain" id="PRO_5032496266" description="Apple domain-containing protein" evidence="3">
    <location>
        <begin position="19"/>
        <end position="140"/>
    </location>
</feature>
<dbReference type="CDD" id="cd01100">
    <property type="entry name" value="APPLE_Factor_XI_like"/>
    <property type="match status" value="1"/>
</dbReference>
<reference evidence="5" key="1">
    <citation type="submission" date="2021-02" db="EMBL/GenBank/DDBJ databases">
        <authorList>
            <person name="Nowell W R."/>
        </authorList>
    </citation>
    <scope>NUCLEOTIDE SEQUENCE</scope>
    <source>
        <strain evidence="5">Ploen Becks lab</strain>
    </source>
</reference>
<evidence type="ECO:0000256" key="3">
    <source>
        <dbReference type="SAM" id="SignalP"/>
    </source>
</evidence>
<feature type="domain" description="Apple" evidence="4">
    <location>
        <begin position="20"/>
        <end position="93"/>
    </location>
</feature>
<gene>
    <name evidence="5" type="ORF">OXX778_LOCUS8041</name>
</gene>
<dbReference type="SMART" id="SM00223">
    <property type="entry name" value="APPLE"/>
    <property type="match status" value="1"/>
</dbReference>
<organism evidence="5 6">
    <name type="scientific">Brachionus calyciflorus</name>
    <dbReference type="NCBI Taxonomy" id="104777"/>
    <lineage>
        <taxon>Eukaryota</taxon>
        <taxon>Metazoa</taxon>
        <taxon>Spiralia</taxon>
        <taxon>Gnathifera</taxon>
        <taxon>Rotifera</taxon>
        <taxon>Eurotatoria</taxon>
        <taxon>Monogononta</taxon>
        <taxon>Pseudotrocha</taxon>
        <taxon>Ploima</taxon>
        <taxon>Brachionidae</taxon>
        <taxon>Brachionus</taxon>
    </lineage>
</organism>
<keyword evidence="2" id="KW-1015">Disulfide bond</keyword>
<sequence length="140" mass="16450">MYLFKILTLFKVFFCVVSLCTYENNVDYFGKDLFYTYKLSIEECCTACTREPECKAWTFVSAGFTCWLKSEIGQRRENVEYRYSGIRQYENKTTQKVTTTTLSTPKEVYYIISKSPKSIHSTTYQISFITTIIITILNIF</sequence>
<dbReference type="InterPro" id="IPR003609">
    <property type="entry name" value="Pan_app"/>
</dbReference>
<keyword evidence="1" id="KW-0677">Repeat</keyword>
<dbReference type="Pfam" id="PF14295">
    <property type="entry name" value="PAN_4"/>
    <property type="match status" value="1"/>
</dbReference>
<dbReference type="SUPFAM" id="SSF57414">
    <property type="entry name" value="Hairpin loop containing domain-like"/>
    <property type="match status" value="1"/>
</dbReference>
<keyword evidence="3" id="KW-0732">Signal</keyword>
<accession>A0A813UQM9</accession>
<dbReference type="Gene3D" id="3.50.4.10">
    <property type="entry name" value="Hepatocyte Growth Factor"/>
    <property type="match status" value="1"/>
</dbReference>
<dbReference type="InterPro" id="IPR000177">
    <property type="entry name" value="Apple"/>
</dbReference>
<dbReference type="EMBL" id="CAJNOC010001075">
    <property type="protein sequence ID" value="CAF0832502.1"/>
    <property type="molecule type" value="Genomic_DNA"/>
</dbReference>
<evidence type="ECO:0000313" key="5">
    <source>
        <dbReference type="EMBL" id="CAF0832502.1"/>
    </source>
</evidence>
<comment type="caution">
    <text evidence="5">The sequence shown here is derived from an EMBL/GenBank/DDBJ whole genome shotgun (WGS) entry which is preliminary data.</text>
</comment>
<dbReference type="PROSITE" id="PS50948">
    <property type="entry name" value="PAN"/>
    <property type="match status" value="1"/>
</dbReference>